<evidence type="ECO:0000256" key="2">
    <source>
        <dbReference type="SAM" id="Phobius"/>
    </source>
</evidence>
<keyword evidence="2" id="KW-0812">Transmembrane</keyword>
<feature type="transmembrane region" description="Helical" evidence="2">
    <location>
        <begin position="59"/>
        <end position="77"/>
    </location>
</feature>
<protein>
    <submittedName>
        <fullName evidence="3">Uncharacterized protein</fullName>
    </submittedName>
</protein>
<sequence>MVMFHTEPDEFFNHVAPDVVGFVFDLVAQTFLFGIYSLLSCLSVRMLIKRGSEHSTNKVLLAILLFMALISATYWSFSVFFAAQLLLEDSPSSSIEWLPLINAAALINFVISDGVLIWLARTACSPRLRLRKFLWISYLFLFLTIAAVVLTIVLTAVSLNKHSLHVHPEIPMLVAEALSVATNLSAAGVFGISVCRRRHKIKCVGVGRDDAEACSLVQLRLLSWAGQIGVFYCFSTFLTLIFSIFPLPNGTTLGDFYYPLSVQIASIYPPTALLLLDSNHSLASSTTTPSSASATDPNFDDPSSVPHNSNKHPGFNMEFGSNTAVDTVDISATTTMVASLGLSPGRDNYISGPDILNPLCKVVSLSGNSQRSTPKRSRFSDTSLDPQRLV</sequence>
<reference evidence="3 4" key="1">
    <citation type="journal article" date="2024" name="J Genomics">
        <title>Draft genome sequencing and assembly of Favolaschia claudopus CIRM-BRFM 2984 isolated from oak limbs.</title>
        <authorList>
            <person name="Navarro D."/>
            <person name="Drula E."/>
            <person name="Chaduli D."/>
            <person name="Cazenave R."/>
            <person name="Ahrendt S."/>
            <person name="Wang J."/>
            <person name="Lipzen A."/>
            <person name="Daum C."/>
            <person name="Barry K."/>
            <person name="Grigoriev I.V."/>
            <person name="Favel A."/>
            <person name="Rosso M.N."/>
            <person name="Martin F."/>
        </authorList>
    </citation>
    <scope>NUCLEOTIDE SEQUENCE [LARGE SCALE GENOMIC DNA]</scope>
    <source>
        <strain evidence="3 4">CIRM-BRFM 2984</strain>
    </source>
</reference>
<keyword evidence="2" id="KW-0472">Membrane</keyword>
<comment type="caution">
    <text evidence="3">The sequence shown here is derived from an EMBL/GenBank/DDBJ whole genome shotgun (WGS) entry which is preliminary data.</text>
</comment>
<feature type="transmembrane region" description="Helical" evidence="2">
    <location>
        <begin position="20"/>
        <end position="39"/>
    </location>
</feature>
<feature type="compositionally biased region" description="Polar residues" evidence="1">
    <location>
        <begin position="380"/>
        <end position="390"/>
    </location>
</feature>
<organism evidence="3 4">
    <name type="scientific">Favolaschia claudopus</name>
    <dbReference type="NCBI Taxonomy" id="2862362"/>
    <lineage>
        <taxon>Eukaryota</taxon>
        <taxon>Fungi</taxon>
        <taxon>Dikarya</taxon>
        <taxon>Basidiomycota</taxon>
        <taxon>Agaricomycotina</taxon>
        <taxon>Agaricomycetes</taxon>
        <taxon>Agaricomycetidae</taxon>
        <taxon>Agaricales</taxon>
        <taxon>Marasmiineae</taxon>
        <taxon>Mycenaceae</taxon>
        <taxon>Favolaschia</taxon>
    </lineage>
</organism>
<feature type="transmembrane region" description="Helical" evidence="2">
    <location>
        <begin position="133"/>
        <end position="158"/>
    </location>
</feature>
<keyword evidence="4" id="KW-1185">Reference proteome</keyword>
<feature type="transmembrane region" description="Helical" evidence="2">
    <location>
        <begin position="97"/>
        <end position="121"/>
    </location>
</feature>
<feature type="region of interest" description="Disordered" evidence="1">
    <location>
        <begin position="366"/>
        <end position="390"/>
    </location>
</feature>
<feature type="transmembrane region" description="Helical" evidence="2">
    <location>
        <begin position="221"/>
        <end position="244"/>
    </location>
</feature>
<proteinExistence type="predicted"/>
<keyword evidence="2" id="KW-1133">Transmembrane helix</keyword>
<dbReference type="EMBL" id="JAWWNJ010000094">
    <property type="protein sequence ID" value="KAK6997076.1"/>
    <property type="molecule type" value="Genomic_DNA"/>
</dbReference>
<evidence type="ECO:0000313" key="3">
    <source>
        <dbReference type="EMBL" id="KAK6997076.1"/>
    </source>
</evidence>
<dbReference type="AlphaFoldDB" id="A0AAW0A0U8"/>
<accession>A0AAW0A0U8</accession>
<dbReference type="Proteomes" id="UP001362999">
    <property type="component" value="Unassembled WGS sequence"/>
</dbReference>
<evidence type="ECO:0000256" key="1">
    <source>
        <dbReference type="SAM" id="MobiDB-lite"/>
    </source>
</evidence>
<feature type="transmembrane region" description="Helical" evidence="2">
    <location>
        <begin position="170"/>
        <end position="192"/>
    </location>
</feature>
<evidence type="ECO:0000313" key="4">
    <source>
        <dbReference type="Proteomes" id="UP001362999"/>
    </source>
</evidence>
<feature type="compositionally biased region" description="Low complexity" evidence="1">
    <location>
        <begin position="286"/>
        <end position="295"/>
    </location>
</feature>
<gene>
    <name evidence="3" type="ORF">R3P38DRAFT_3370550</name>
</gene>
<feature type="region of interest" description="Disordered" evidence="1">
    <location>
        <begin position="286"/>
        <end position="316"/>
    </location>
</feature>
<name>A0AAW0A0U8_9AGAR</name>